<evidence type="ECO:0000313" key="17">
    <source>
        <dbReference type="EMBL" id="PZR04648.1"/>
    </source>
</evidence>
<evidence type="ECO:0000256" key="16">
    <source>
        <dbReference type="SAM" id="MobiDB-lite"/>
    </source>
</evidence>
<sequence length="349" mass="38427">MSQTNESSQSTNRTSRDSLGLQRRPRRLRTSATMRDFVAETRLDPANLIQVLFVRDGIDKPEEIPSMPGQYQHTVSSLLDAVREARDAGVRCVDLFGIPLEEEKDAQGSEAWNPDGILNRGIAAVRKEFGDSILVMADTCLDEFTDHGHCGVLTEDKHGTVVVNNDKTVPLNVKMAVSQAKAGAHIVSPSGMMDGQVAEIRRGLDDAGYEDVSIMAYSAKYASAFFGPFRDAVGCSLQGDRKAYQQDPANRRESLLEVQLDIDEGADMVMVKPAMAYLDVVREVADFSPVPVAAYQVSGEYSMIEAAAQNGWIDRRRIVLESLTSIRRAGADMIFTYYATEVAHWLKGN</sequence>
<dbReference type="GO" id="GO:0005829">
    <property type="term" value="C:cytosol"/>
    <property type="evidence" value="ECO:0007669"/>
    <property type="project" value="TreeGrafter"/>
</dbReference>
<evidence type="ECO:0000256" key="10">
    <source>
        <dbReference type="ARBA" id="ARBA00047651"/>
    </source>
</evidence>
<evidence type="ECO:0000256" key="4">
    <source>
        <dbReference type="ARBA" id="ARBA00012053"/>
    </source>
</evidence>
<feature type="active site" description="Schiff-base intermediate with substrate" evidence="11">
    <location>
        <position position="220"/>
    </location>
</feature>
<dbReference type="InterPro" id="IPR030656">
    <property type="entry name" value="ALAD_AS"/>
</dbReference>
<evidence type="ECO:0000256" key="5">
    <source>
        <dbReference type="ARBA" id="ARBA00020771"/>
    </source>
</evidence>
<evidence type="ECO:0000256" key="12">
    <source>
        <dbReference type="PIRSR" id="PIRSR001415-2"/>
    </source>
</evidence>
<organism evidence="17 18">
    <name type="scientific">Corynebacterium kroppenstedtii</name>
    <dbReference type="NCBI Taxonomy" id="161879"/>
    <lineage>
        <taxon>Bacteria</taxon>
        <taxon>Bacillati</taxon>
        <taxon>Actinomycetota</taxon>
        <taxon>Actinomycetes</taxon>
        <taxon>Mycobacteriales</taxon>
        <taxon>Corynebacteriaceae</taxon>
        <taxon>Corynebacterium</taxon>
    </lineage>
</organism>
<name>A0A2W5U6Z0_9CORY</name>
<feature type="binding site" evidence="13">
    <location>
        <position position="257"/>
    </location>
    <ligand>
        <name>Mg(2+)</name>
        <dbReference type="ChEBI" id="CHEBI:18420"/>
    </ligand>
</feature>
<keyword evidence="13" id="KW-0479">Metal-binding</keyword>
<evidence type="ECO:0000313" key="18">
    <source>
        <dbReference type="Proteomes" id="UP000249432"/>
    </source>
</evidence>
<dbReference type="InterPro" id="IPR001731">
    <property type="entry name" value="ALAD"/>
</dbReference>
<keyword evidence="6" id="KW-0350">Heme biosynthesis</keyword>
<dbReference type="UniPathway" id="UPA00251">
    <property type="reaction ID" value="UER00318"/>
</dbReference>
<keyword evidence="7 14" id="KW-0456">Lyase</keyword>
<proteinExistence type="inferred from homology"/>
<dbReference type="Proteomes" id="UP000249432">
    <property type="component" value="Unassembled WGS sequence"/>
</dbReference>
<keyword evidence="8 14" id="KW-0627">Porphyrin biosynthesis</keyword>
<feature type="binding site" evidence="12">
    <location>
        <position position="298"/>
    </location>
    <ligand>
        <name>5-aminolevulinate</name>
        <dbReference type="ChEBI" id="CHEBI:356416"/>
        <label>2</label>
    </ligand>
</feature>
<evidence type="ECO:0000256" key="8">
    <source>
        <dbReference type="ARBA" id="ARBA00023244"/>
    </source>
</evidence>
<dbReference type="RefSeq" id="WP_303734908.1">
    <property type="nucleotide sequence ID" value="NZ_CAKZHK010000013.1"/>
</dbReference>
<dbReference type="PANTHER" id="PTHR11458:SF0">
    <property type="entry name" value="DELTA-AMINOLEVULINIC ACID DEHYDRATASE"/>
    <property type="match status" value="1"/>
</dbReference>
<dbReference type="GO" id="GO:0004655">
    <property type="term" value="F:porphobilinogen synthase activity"/>
    <property type="evidence" value="ECO:0007669"/>
    <property type="project" value="UniProtKB-EC"/>
</dbReference>
<evidence type="ECO:0000256" key="6">
    <source>
        <dbReference type="ARBA" id="ARBA00023133"/>
    </source>
</evidence>
<feature type="binding site" evidence="12">
    <location>
        <position position="241"/>
    </location>
    <ligand>
        <name>5-aminolevulinate</name>
        <dbReference type="ChEBI" id="CHEBI:356416"/>
        <label>1</label>
    </ligand>
</feature>
<feature type="active site" description="Schiff-base intermediate with substrate" evidence="11">
    <location>
        <position position="272"/>
    </location>
</feature>
<evidence type="ECO:0000256" key="11">
    <source>
        <dbReference type="PIRSR" id="PIRSR001415-1"/>
    </source>
</evidence>
<evidence type="ECO:0000256" key="14">
    <source>
        <dbReference type="RuleBase" id="RU000515"/>
    </source>
</evidence>
<dbReference type="NCBIfam" id="NF006762">
    <property type="entry name" value="PRK09283.1"/>
    <property type="match status" value="1"/>
</dbReference>
<comment type="similarity">
    <text evidence="2 15">Belongs to the ALAD family.</text>
</comment>
<accession>A0A2W5U6Z0</accession>
<comment type="caution">
    <text evidence="17">The sequence shown here is derived from an EMBL/GenBank/DDBJ whole genome shotgun (WGS) entry which is preliminary data.</text>
</comment>
<keyword evidence="13" id="KW-0460">Magnesium</keyword>
<feature type="binding site" evidence="12">
    <location>
        <position position="230"/>
    </location>
    <ligand>
        <name>5-aminolevulinate</name>
        <dbReference type="ChEBI" id="CHEBI:356416"/>
        <label>1</label>
    </ligand>
</feature>
<dbReference type="PANTHER" id="PTHR11458">
    <property type="entry name" value="DELTA-AMINOLEVULINIC ACID DEHYDRATASE"/>
    <property type="match status" value="1"/>
</dbReference>
<dbReference type="PROSITE" id="PS00169">
    <property type="entry name" value="D_ALA_DEHYDRATASE"/>
    <property type="match status" value="1"/>
</dbReference>
<comment type="pathway">
    <text evidence="1">Porphyrin-containing compound metabolism; protoporphyrin-IX biosynthesis; coproporphyrinogen-III from 5-aminolevulinate: step 1/4.</text>
</comment>
<comment type="catalytic activity">
    <reaction evidence="10 14">
        <text>2 5-aminolevulinate = porphobilinogen + 2 H2O + H(+)</text>
        <dbReference type="Rhea" id="RHEA:24064"/>
        <dbReference type="ChEBI" id="CHEBI:15377"/>
        <dbReference type="ChEBI" id="CHEBI:15378"/>
        <dbReference type="ChEBI" id="CHEBI:58126"/>
        <dbReference type="ChEBI" id="CHEBI:356416"/>
        <dbReference type="EC" id="4.2.1.24"/>
    </reaction>
</comment>
<comment type="subunit">
    <text evidence="3 14">Homooctamer.</text>
</comment>
<dbReference type="GO" id="GO:0008270">
    <property type="term" value="F:zinc ion binding"/>
    <property type="evidence" value="ECO:0007669"/>
    <property type="project" value="TreeGrafter"/>
</dbReference>
<evidence type="ECO:0000256" key="2">
    <source>
        <dbReference type="ARBA" id="ARBA00008055"/>
    </source>
</evidence>
<evidence type="ECO:0000256" key="1">
    <source>
        <dbReference type="ARBA" id="ARBA00004694"/>
    </source>
</evidence>
<evidence type="ECO:0000256" key="15">
    <source>
        <dbReference type="RuleBase" id="RU004161"/>
    </source>
</evidence>
<feature type="compositionally biased region" description="Polar residues" evidence="16">
    <location>
        <begin position="1"/>
        <end position="13"/>
    </location>
</feature>
<dbReference type="SUPFAM" id="SSF51569">
    <property type="entry name" value="Aldolase"/>
    <property type="match status" value="1"/>
</dbReference>
<dbReference type="CDD" id="cd00384">
    <property type="entry name" value="ALAD_PBGS"/>
    <property type="match status" value="1"/>
</dbReference>
<dbReference type="FunFam" id="3.20.20.70:FF:000019">
    <property type="entry name" value="Delta-aminolevulinic acid dehydratase"/>
    <property type="match status" value="1"/>
</dbReference>
<reference evidence="17 18" key="1">
    <citation type="submission" date="2017-08" db="EMBL/GenBank/DDBJ databases">
        <title>Infants hospitalized years apart are colonized by the same room-sourced microbial strains.</title>
        <authorList>
            <person name="Brooks B."/>
            <person name="Olm M.R."/>
            <person name="Firek B.A."/>
            <person name="Baker R."/>
            <person name="Thomas B.C."/>
            <person name="Morowitz M.J."/>
            <person name="Banfield J.F."/>
        </authorList>
    </citation>
    <scope>NUCLEOTIDE SEQUENCE [LARGE SCALE GENOMIC DNA]</scope>
    <source>
        <strain evidence="17">S2_003_000_R1_3</strain>
    </source>
</reference>
<dbReference type="Gene3D" id="3.20.20.70">
    <property type="entry name" value="Aldolase class I"/>
    <property type="match status" value="1"/>
</dbReference>
<dbReference type="GO" id="GO:0006782">
    <property type="term" value="P:protoporphyrinogen IX biosynthetic process"/>
    <property type="evidence" value="ECO:0007669"/>
    <property type="project" value="UniProtKB-UniPathway"/>
</dbReference>
<dbReference type="EMBL" id="QFRA01000014">
    <property type="protein sequence ID" value="PZR04648.1"/>
    <property type="molecule type" value="Genomic_DNA"/>
</dbReference>
<feature type="binding site" evidence="12">
    <location>
        <position position="337"/>
    </location>
    <ligand>
        <name>5-aminolevulinate</name>
        <dbReference type="ChEBI" id="CHEBI:356416"/>
        <label>2</label>
    </ligand>
</feature>
<dbReference type="InterPro" id="IPR013785">
    <property type="entry name" value="Aldolase_TIM"/>
</dbReference>
<dbReference type="EC" id="4.2.1.24" evidence="4 14"/>
<evidence type="ECO:0000256" key="9">
    <source>
        <dbReference type="ARBA" id="ARBA00025628"/>
    </source>
</evidence>
<evidence type="ECO:0000256" key="13">
    <source>
        <dbReference type="PIRSR" id="PIRSR001415-5"/>
    </source>
</evidence>
<dbReference type="Pfam" id="PF00490">
    <property type="entry name" value="ALAD"/>
    <property type="match status" value="1"/>
</dbReference>
<dbReference type="PRINTS" id="PR00144">
    <property type="entry name" value="DALDHYDRTASE"/>
</dbReference>
<evidence type="ECO:0000256" key="7">
    <source>
        <dbReference type="ARBA" id="ARBA00023239"/>
    </source>
</evidence>
<comment type="function">
    <text evidence="9">Catalyzes an early step in the biosynthesis of tetrapyrroles. Binds two molecules of 5-aminolevulinate per subunit, each at a distinct site, and catalyzes their condensation to form porphobilinogen.</text>
</comment>
<dbReference type="AlphaFoldDB" id="A0A2W5U6Z0"/>
<feature type="region of interest" description="Disordered" evidence="16">
    <location>
        <begin position="1"/>
        <end position="32"/>
    </location>
</feature>
<gene>
    <name evidence="17" type="ORF">DI525_06285</name>
</gene>
<dbReference type="SMART" id="SM01004">
    <property type="entry name" value="ALAD"/>
    <property type="match status" value="1"/>
</dbReference>
<protein>
    <recommendedName>
        <fullName evidence="5 14">Delta-aminolevulinic acid dehydratase</fullName>
        <ecNumber evidence="4 14">4.2.1.24</ecNumber>
    </recommendedName>
</protein>
<evidence type="ECO:0000256" key="3">
    <source>
        <dbReference type="ARBA" id="ARBA00011823"/>
    </source>
</evidence>
<dbReference type="PIRSF" id="PIRSF001415">
    <property type="entry name" value="Porphbilin_synth"/>
    <property type="match status" value="1"/>
</dbReference>